<dbReference type="EMBL" id="CM010715">
    <property type="protein sequence ID" value="RZC45147.1"/>
    <property type="molecule type" value="Genomic_DNA"/>
</dbReference>
<feature type="active site" description="Charge relay system" evidence="8">
    <location>
        <position position="353"/>
    </location>
</feature>
<dbReference type="OrthoDB" id="9974421at2759"/>
<dbReference type="InterPro" id="IPR006693">
    <property type="entry name" value="AB_hydrolase_lipase"/>
</dbReference>
<keyword evidence="2 9" id="KW-0732">Signal</keyword>
<dbReference type="SUPFAM" id="SSF53474">
    <property type="entry name" value="alpha/beta-Hydrolases"/>
    <property type="match status" value="1"/>
</dbReference>
<evidence type="ECO:0000256" key="9">
    <source>
        <dbReference type="SAM" id="SignalP"/>
    </source>
</evidence>
<evidence type="ECO:0000256" key="5">
    <source>
        <dbReference type="ARBA" id="ARBA00023098"/>
    </source>
</evidence>
<evidence type="ECO:0000256" key="7">
    <source>
        <dbReference type="PIRNR" id="PIRNR000862"/>
    </source>
</evidence>
<evidence type="ECO:0000256" key="2">
    <source>
        <dbReference type="ARBA" id="ARBA00022729"/>
    </source>
</evidence>
<feature type="active site" description="Charge relay system" evidence="8">
    <location>
        <position position="382"/>
    </location>
</feature>
<sequence length="413" mass="46519">MKPFISLFLFFLFVGFRVQYSSSLRGGQEINFRQLSRSSKLQGQGSLCSVLIEPSGYPCSEHSVKTDDGYVLALQRVSADRKGHIKRKSFGPPVLLQHGLFMGGDSWFLNSKEQSLGYILADQGFDVWVGNVRGTHWSHGHVSLSVENKEFWDWSWQELALYDLAEMIKYVHAITNSKVLVVGHSQGTIMSLAAFTRSDIVGMVEGAALLSPISYLSHCTAPLVLDMVRMHLDKMILALGIHQLNFRSERGVQIMDSICDEHVDCSDLLVSITGKNCCFNNSRVDDYLTYEPHPSSTKNLNHLFQMIRKGKFAMYDYGPWRNLKQYGHLDPPEFNLADIPKSLPLWIGYGGTDALADVTDVKHTLKELKCSPELLYLEDYGHIDFLLSVSAKQDVYDSMIKFFRSFGATSDSS</sequence>
<keyword evidence="5" id="KW-0443">Lipid metabolism</keyword>
<evidence type="ECO:0000313" key="11">
    <source>
        <dbReference type="EMBL" id="RZC45147.1"/>
    </source>
</evidence>
<evidence type="ECO:0000256" key="6">
    <source>
        <dbReference type="ARBA" id="ARBA00023180"/>
    </source>
</evidence>
<protein>
    <recommendedName>
        <fullName evidence="7">Lipase</fullName>
    </recommendedName>
</protein>
<keyword evidence="6" id="KW-0325">Glycoprotein</keyword>
<comment type="similarity">
    <text evidence="1 7">Belongs to the AB hydrolase superfamily. Lipase family.</text>
</comment>
<dbReference type="PANTHER" id="PTHR11005">
    <property type="entry name" value="LYSOSOMAL ACID LIPASE-RELATED"/>
    <property type="match status" value="1"/>
</dbReference>
<accession>A0A4Y7I873</accession>
<evidence type="ECO:0000313" key="12">
    <source>
        <dbReference type="Proteomes" id="UP000316621"/>
    </source>
</evidence>
<dbReference type="Proteomes" id="UP000316621">
    <property type="component" value="Chromosome 1"/>
</dbReference>
<dbReference type="STRING" id="3469.A0A4Y7I873"/>
<proteinExistence type="inferred from homology"/>
<evidence type="ECO:0000256" key="1">
    <source>
        <dbReference type="ARBA" id="ARBA00010701"/>
    </source>
</evidence>
<dbReference type="InterPro" id="IPR025483">
    <property type="entry name" value="Lipase_euk"/>
</dbReference>
<dbReference type="Gramene" id="RZC45147">
    <property type="protein sequence ID" value="RZC45147"/>
    <property type="gene ID" value="C5167_038096"/>
</dbReference>
<evidence type="ECO:0000256" key="8">
    <source>
        <dbReference type="PIRSR" id="PIRSR000862-1"/>
    </source>
</evidence>
<dbReference type="GO" id="GO:0016788">
    <property type="term" value="F:hydrolase activity, acting on ester bonds"/>
    <property type="evidence" value="ECO:0007669"/>
    <property type="project" value="InterPro"/>
</dbReference>
<gene>
    <name evidence="11" type="ORF">C5167_038096</name>
</gene>
<evidence type="ECO:0000256" key="3">
    <source>
        <dbReference type="ARBA" id="ARBA00022801"/>
    </source>
</evidence>
<name>A0A4Y7I873_PAPSO</name>
<keyword evidence="4 7" id="KW-0442">Lipid degradation</keyword>
<dbReference type="Gene3D" id="3.40.50.1820">
    <property type="entry name" value="alpha/beta hydrolase"/>
    <property type="match status" value="1"/>
</dbReference>
<feature type="domain" description="Partial AB-hydrolase lipase" evidence="10">
    <location>
        <begin position="51"/>
        <end position="110"/>
    </location>
</feature>
<dbReference type="PIRSF" id="PIRSF000862">
    <property type="entry name" value="Steryl_ester_lip"/>
    <property type="match status" value="1"/>
</dbReference>
<dbReference type="InterPro" id="IPR029058">
    <property type="entry name" value="AB_hydrolase_fold"/>
</dbReference>
<keyword evidence="3 7" id="KW-0378">Hydrolase</keyword>
<dbReference type="Pfam" id="PF04083">
    <property type="entry name" value="Abhydro_lipase"/>
    <property type="match status" value="1"/>
</dbReference>
<dbReference type="OMA" id="WRMYNEI"/>
<reference evidence="11 12" key="1">
    <citation type="journal article" date="2018" name="Science">
        <title>The opium poppy genome and morphinan production.</title>
        <authorList>
            <person name="Guo L."/>
            <person name="Winzer T."/>
            <person name="Yang X."/>
            <person name="Li Y."/>
            <person name="Ning Z."/>
            <person name="He Z."/>
            <person name="Teodor R."/>
            <person name="Lu Y."/>
            <person name="Bowser T.A."/>
            <person name="Graham I.A."/>
            <person name="Ye K."/>
        </authorList>
    </citation>
    <scope>NUCLEOTIDE SEQUENCE [LARGE SCALE GENOMIC DNA]</scope>
    <source>
        <strain evidence="12">cv. HN1</strain>
        <tissue evidence="11">Leaves</tissue>
    </source>
</reference>
<evidence type="ECO:0000256" key="4">
    <source>
        <dbReference type="ARBA" id="ARBA00022963"/>
    </source>
</evidence>
<dbReference type="GO" id="GO:0016042">
    <property type="term" value="P:lipid catabolic process"/>
    <property type="evidence" value="ECO:0007669"/>
    <property type="project" value="UniProtKB-KW"/>
</dbReference>
<dbReference type="AlphaFoldDB" id="A0A4Y7I873"/>
<evidence type="ECO:0000259" key="10">
    <source>
        <dbReference type="Pfam" id="PF04083"/>
    </source>
</evidence>
<organism evidence="11 12">
    <name type="scientific">Papaver somniferum</name>
    <name type="common">Opium poppy</name>
    <dbReference type="NCBI Taxonomy" id="3469"/>
    <lineage>
        <taxon>Eukaryota</taxon>
        <taxon>Viridiplantae</taxon>
        <taxon>Streptophyta</taxon>
        <taxon>Embryophyta</taxon>
        <taxon>Tracheophyta</taxon>
        <taxon>Spermatophyta</taxon>
        <taxon>Magnoliopsida</taxon>
        <taxon>Ranunculales</taxon>
        <taxon>Papaveraceae</taxon>
        <taxon>Papaveroideae</taxon>
        <taxon>Papaver</taxon>
    </lineage>
</organism>
<feature type="active site" description="Nucleophile" evidence="8">
    <location>
        <position position="185"/>
    </location>
</feature>
<feature type="signal peptide" evidence="9">
    <location>
        <begin position="1"/>
        <end position="23"/>
    </location>
</feature>
<keyword evidence="12" id="KW-1185">Reference proteome</keyword>
<feature type="chain" id="PRO_5021430578" description="Lipase" evidence="9">
    <location>
        <begin position="24"/>
        <end position="413"/>
    </location>
</feature>
<dbReference type="FunFam" id="3.40.50.1820:FF:000057">
    <property type="entry name" value="Lipase"/>
    <property type="match status" value="1"/>
</dbReference>